<dbReference type="InterPro" id="IPR036388">
    <property type="entry name" value="WH-like_DNA-bd_sf"/>
</dbReference>
<sequence>MTILWITPEHINEQTGPCYQRIAKAYAEQIKTFSYTQEHQLPPQRLLADRLSVTVGTVSRAYKRLEDQGYVYGHVGRGTFVRQQQPDANFQIQQHITENRSDLSLGIAPLTEQHVLLSQTLKQMSQQPQFLASLMGYYSEQGMPHQREIIASWLKQFNLTVSADQLLLTNGGQHGVNTVIMSICKPGDTVLCEQLSYPGFIATARQHRLQLLGVQLDEQGIMPDHFDALCKKYQPRAIYLNPTLHNPTTRTTPTERRQHIIDIANQYNVWMIEDDVQGILQQPRPPALYQYAPERVYYIGSFSKLLAGGLRSGWIISPQSTLSLIARSLRANCWLTPPITHEIACRWLQDGSANVLINLQRTTLARRHNIAENLLKSFNPISHPQSYHIWLPLPPTWQAQELHMALAQQRIDIAPSSSFAVGNAPIPQAIRVSISHINEDQQLIQALQKISDLLNNTPPEPKDW</sequence>
<evidence type="ECO:0000313" key="8">
    <source>
        <dbReference type="Proteomes" id="UP000257039"/>
    </source>
</evidence>
<dbReference type="Pfam" id="PF00392">
    <property type="entry name" value="GntR"/>
    <property type="match status" value="1"/>
</dbReference>
<dbReference type="InterPro" id="IPR036390">
    <property type="entry name" value="WH_DNA-bd_sf"/>
</dbReference>
<evidence type="ECO:0000256" key="4">
    <source>
        <dbReference type="ARBA" id="ARBA00023125"/>
    </source>
</evidence>
<dbReference type="InterPro" id="IPR015424">
    <property type="entry name" value="PyrdxlP-dep_Trfase"/>
</dbReference>
<gene>
    <name evidence="7" type="ORF">B9G39_20325</name>
</gene>
<dbReference type="PANTHER" id="PTHR46577">
    <property type="entry name" value="HTH-TYPE TRANSCRIPTIONAL REGULATORY PROTEIN GABR"/>
    <property type="match status" value="1"/>
</dbReference>
<dbReference type="GO" id="GO:0003700">
    <property type="term" value="F:DNA-binding transcription factor activity"/>
    <property type="evidence" value="ECO:0007669"/>
    <property type="project" value="InterPro"/>
</dbReference>
<dbReference type="GO" id="GO:0003677">
    <property type="term" value="F:DNA binding"/>
    <property type="evidence" value="ECO:0007669"/>
    <property type="project" value="UniProtKB-KW"/>
</dbReference>
<dbReference type="SUPFAM" id="SSF53383">
    <property type="entry name" value="PLP-dependent transferases"/>
    <property type="match status" value="1"/>
</dbReference>
<dbReference type="InterPro" id="IPR004839">
    <property type="entry name" value="Aminotransferase_I/II_large"/>
</dbReference>
<dbReference type="InterPro" id="IPR000524">
    <property type="entry name" value="Tscrpt_reg_HTH_GntR"/>
</dbReference>
<dbReference type="InterPro" id="IPR015421">
    <property type="entry name" value="PyrdxlP-dep_Trfase_major"/>
</dbReference>
<name>A0A4P9VSG5_9GAMM</name>
<accession>A0A4P9VSG5</accession>
<comment type="similarity">
    <text evidence="1">In the C-terminal section; belongs to the class-I pyridoxal-phosphate-dependent aminotransferase family.</text>
</comment>
<evidence type="ECO:0000256" key="5">
    <source>
        <dbReference type="ARBA" id="ARBA00023163"/>
    </source>
</evidence>
<dbReference type="CDD" id="cd00609">
    <property type="entry name" value="AAT_like"/>
    <property type="match status" value="1"/>
</dbReference>
<dbReference type="GO" id="GO:0008483">
    <property type="term" value="F:transaminase activity"/>
    <property type="evidence" value="ECO:0007669"/>
    <property type="project" value="UniProtKB-KW"/>
</dbReference>
<keyword evidence="4" id="KW-0238">DNA-binding</keyword>
<dbReference type="GO" id="GO:0030170">
    <property type="term" value="F:pyridoxal phosphate binding"/>
    <property type="evidence" value="ECO:0007669"/>
    <property type="project" value="InterPro"/>
</dbReference>
<protein>
    <submittedName>
        <fullName evidence="7">PLP-dependent aminotransferase family protein</fullName>
    </submittedName>
</protein>
<evidence type="ECO:0000259" key="6">
    <source>
        <dbReference type="PROSITE" id="PS50949"/>
    </source>
</evidence>
<dbReference type="SUPFAM" id="SSF46785">
    <property type="entry name" value="Winged helix' DNA-binding domain"/>
    <property type="match status" value="1"/>
</dbReference>
<dbReference type="Gene3D" id="1.10.10.10">
    <property type="entry name" value="Winged helix-like DNA-binding domain superfamily/Winged helix DNA-binding domain"/>
    <property type="match status" value="1"/>
</dbReference>
<dbReference type="Pfam" id="PF00155">
    <property type="entry name" value="Aminotran_1_2"/>
    <property type="match status" value="1"/>
</dbReference>
<evidence type="ECO:0000256" key="2">
    <source>
        <dbReference type="ARBA" id="ARBA00022898"/>
    </source>
</evidence>
<keyword evidence="2" id="KW-0663">Pyridoxal phosphate</keyword>
<keyword evidence="7" id="KW-0032">Aminotransferase</keyword>
<dbReference type="PROSITE" id="PS50949">
    <property type="entry name" value="HTH_GNTR"/>
    <property type="match status" value="1"/>
</dbReference>
<dbReference type="InterPro" id="IPR051446">
    <property type="entry name" value="HTH_trans_reg/aminotransferase"/>
</dbReference>
<dbReference type="PANTHER" id="PTHR46577:SF1">
    <property type="entry name" value="HTH-TYPE TRANSCRIPTIONAL REGULATORY PROTEIN GABR"/>
    <property type="match status" value="1"/>
</dbReference>
<organism evidence="7 8">
    <name type="scientific">Zooshikella ganghwensis</name>
    <dbReference type="NCBI Taxonomy" id="202772"/>
    <lineage>
        <taxon>Bacteria</taxon>
        <taxon>Pseudomonadati</taxon>
        <taxon>Pseudomonadota</taxon>
        <taxon>Gammaproteobacteria</taxon>
        <taxon>Oceanospirillales</taxon>
        <taxon>Zooshikellaceae</taxon>
        <taxon>Zooshikella</taxon>
    </lineage>
</organism>
<dbReference type="CDD" id="cd07377">
    <property type="entry name" value="WHTH_GntR"/>
    <property type="match status" value="1"/>
</dbReference>
<comment type="caution">
    <text evidence="7">The sequence shown here is derived from an EMBL/GenBank/DDBJ whole genome shotgun (WGS) entry which is preliminary data.</text>
</comment>
<keyword evidence="3" id="KW-0805">Transcription regulation</keyword>
<dbReference type="EMBL" id="NDXW01000001">
    <property type="protein sequence ID" value="RDH45607.1"/>
    <property type="molecule type" value="Genomic_DNA"/>
</dbReference>
<dbReference type="Proteomes" id="UP000257039">
    <property type="component" value="Unassembled WGS sequence"/>
</dbReference>
<evidence type="ECO:0000313" key="7">
    <source>
        <dbReference type="EMBL" id="RDH45607.1"/>
    </source>
</evidence>
<feature type="domain" description="HTH gntR-type" evidence="6">
    <location>
        <begin position="16"/>
        <end position="84"/>
    </location>
</feature>
<evidence type="ECO:0000256" key="3">
    <source>
        <dbReference type="ARBA" id="ARBA00023015"/>
    </source>
</evidence>
<dbReference type="RefSeq" id="WP_094788545.1">
    <property type="nucleotide sequence ID" value="NZ_NDXW01000001.1"/>
</dbReference>
<keyword evidence="5" id="KW-0804">Transcription</keyword>
<evidence type="ECO:0000256" key="1">
    <source>
        <dbReference type="ARBA" id="ARBA00005384"/>
    </source>
</evidence>
<reference evidence="7 8" key="1">
    <citation type="submission" date="2017-04" db="EMBL/GenBank/DDBJ databases">
        <title>Draft genome sequence of Zooshikella ganghwensis VG4 isolated from Red Sea sediments.</title>
        <authorList>
            <person name="Rehman Z."/>
            <person name="Alam I."/>
            <person name="Kamau A."/>
            <person name="Bajic V."/>
            <person name="Leiknes T."/>
        </authorList>
    </citation>
    <scope>NUCLEOTIDE SEQUENCE [LARGE SCALE GENOMIC DNA]</scope>
    <source>
        <strain evidence="7 8">VG4</strain>
    </source>
</reference>
<dbReference type="AlphaFoldDB" id="A0A4P9VSG5"/>
<dbReference type="Gene3D" id="3.40.640.10">
    <property type="entry name" value="Type I PLP-dependent aspartate aminotransferase-like (Major domain)"/>
    <property type="match status" value="1"/>
</dbReference>
<keyword evidence="8" id="KW-1185">Reference proteome</keyword>
<proteinExistence type="inferred from homology"/>
<dbReference type="SMART" id="SM00345">
    <property type="entry name" value="HTH_GNTR"/>
    <property type="match status" value="1"/>
</dbReference>
<keyword evidence="7" id="KW-0808">Transferase</keyword>